<comment type="caution">
    <text evidence="1">The sequence shown here is derived from an EMBL/GenBank/DDBJ whole genome shotgun (WGS) entry which is preliminary data.</text>
</comment>
<protein>
    <submittedName>
        <fullName evidence="1">Uncharacterized protein</fullName>
    </submittedName>
</protein>
<dbReference type="AlphaFoldDB" id="A0A9N8HMS5"/>
<evidence type="ECO:0000313" key="2">
    <source>
        <dbReference type="Proteomes" id="UP001153069"/>
    </source>
</evidence>
<gene>
    <name evidence="1" type="ORF">SEMRO_927_G221200.1</name>
</gene>
<organism evidence="1 2">
    <name type="scientific">Seminavis robusta</name>
    <dbReference type="NCBI Taxonomy" id="568900"/>
    <lineage>
        <taxon>Eukaryota</taxon>
        <taxon>Sar</taxon>
        <taxon>Stramenopiles</taxon>
        <taxon>Ochrophyta</taxon>
        <taxon>Bacillariophyta</taxon>
        <taxon>Bacillariophyceae</taxon>
        <taxon>Bacillariophycidae</taxon>
        <taxon>Naviculales</taxon>
        <taxon>Naviculaceae</taxon>
        <taxon>Seminavis</taxon>
    </lineage>
</organism>
<dbReference type="Proteomes" id="UP001153069">
    <property type="component" value="Unassembled WGS sequence"/>
</dbReference>
<dbReference type="EMBL" id="CAICTM010000925">
    <property type="protein sequence ID" value="CAB9518367.1"/>
    <property type="molecule type" value="Genomic_DNA"/>
</dbReference>
<keyword evidence="2" id="KW-1185">Reference proteome</keyword>
<reference evidence="1" key="1">
    <citation type="submission" date="2020-06" db="EMBL/GenBank/DDBJ databases">
        <authorList>
            <consortium name="Plant Systems Biology data submission"/>
        </authorList>
    </citation>
    <scope>NUCLEOTIDE SEQUENCE</scope>
    <source>
        <strain evidence="1">D6</strain>
    </source>
</reference>
<name>A0A9N8HMS5_9STRA</name>
<proteinExistence type="predicted"/>
<evidence type="ECO:0000313" key="1">
    <source>
        <dbReference type="EMBL" id="CAB9518367.1"/>
    </source>
</evidence>
<sequence>MEFFGTFDTPFYVTLDDAQNNQDNPIGFWKLGEHLDVGVWLFRRSSLVDWGLPISTRFPERPREDLEDGPILWVSLKTTFVAANETTGIGVFDAPLFAADPAEFEDVTTETVAGSLYGQYFPAGDTSIGNWAFLLGDDVGQGNVTNTVTSEDPFVITWELCPLETKNERMIPDSFYLTEEDALAAGADPCAVDVAGAVQGQYYEHGNNAWAGDWSFTWSTGDSLIGCLGWGELWTPNVALGGTGVWSGFKGTIDNVVVSEDPFVIECNICPFEAEPDECC</sequence>
<accession>A0A9N8HMS5</accession>